<evidence type="ECO:0000256" key="6">
    <source>
        <dbReference type="SAM" id="Phobius"/>
    </source>
</evidence>
<accession>A0A976RR04</accession>
<feature type="domain" description="Major facilitator superfamily (MFS) profile" evidence="7">
    <location>
        <begin position="13"/>
        <end position="449"/>
    </location>
</feature>
<dbReference type="GO" id="GO:0022857">
    <property type="term" value="F:transmembrane transporter activity"/>
    <property type="evidence" value="ECO:0007669"/>
    <property type="project" value="InterPro"/>
</dbReference>
<evidence type="ECO:0000313" key="8">
    <source>
        <dbReference type="EMBL" id="UQS86239.1"/>
    </source>
</evidence>
<evidence type="ECO:0000313" key="9">
    <source>
        <dbReference type="Proteomes" id="UP000831181"/>
    </source>
</evidence>
<evidence type="ECO:0000256" key="1">
    <source>
        <dbReference type="ARBA" id="ARBA00004651"/>
    </source>
</evidence>
<protein>
    <submittedName>
        <fullName evidence="8">MFS transporter</fullName>
    </submittedName>
</protein>
<dbReference type="PANTHER" id="PTHR42718">
    <property type="entry name" value="MAJOR FACILITATOR SUPERFAMILY MULTIDRUG TRANSPORTER MFSC"/>
    <property type="match status" value="1"/>
</dbReference>
<dbReference type="InterPro" id="IPR011701">
    <property type="entry name" value="MFS"/>
</dbReference>
<feature type="transmembrane region" description="Helical" evidence="6">
    <location>
        <begin position="199"/>
        <end position="219"/>
    </location>
</feature>
<dbReference type="Gene3D" id="1.20.1720.10">
    <property type="entry name" value="Multidrug resistance protein D"/>
    <property type="match status" value="1"/>
</dbReference>
<feature type="transmembrane region" description="Helical" evidence="6">
    <location>
        <begin position="163"/>
        <end position="187"/>
    </location>
</feature>
<feature type="transmembrane region" description="Helical" evidence="6">
    <location>
        <begin position="108"/>
        <end position="127"/>
    </location>
</feature>
<dbReference type="InterPro" id="IPR020846">
    <property type="entry name" value="MFS_dom"/>
</dbReference>
<comment type="subcellular location">
    <subcellularLocation>
        <location evidence="1">Cell membrane</location>
        <topology evidence="1">Multi-pass membrane protein</topology>
    </subcellularLocation>
</comment>
<feature type="transmembrane region" description="Helical" evidence="6">
    <location>
        <begin position="296"/>
        <end position="316"/>
    </location>
</feature>
<evidence type="ECO:0000256" key="2">
    <source>
        <dbReference type="ARBA" id="ARBA00022448"/>
    </source>
</evidence>
<name>A0A976RR04_9LACO</name>
<proteinExistence type="predicted"/>
<reference evidence="8" key="1">
    <citation type="journal article" date="2022" name="Int. J. Syst. Evol. Microbiol.">
        <title>Apilactobacillus apisilvae sp. nov., Nicolia spurrieriana gen. nov. sp. nov., Bombilactobacillus folatiphilus sp. nov. and Bombilactobacillus thymidiniphilus sp. nov., four new lactic acid bacterial isolates from stingless bees Tetragonula carbonaria and Austroplebeia australis.</title>
        <authorList>
            <person name="Oliphant S.A."/>
            <person name="Watson-Haigh N.S."/>
            <person name="Sumby K.M."/>
            <person name="Gardner J."/>
            <person name="Groom S."/>
            <person name="Jiranek V."/>
        </authorList>
    </citation>
    <scope>NUCLEOTIDE SEQUENCE</scope>
    <source>
        <strain evidence="8">SGEP1_A5</strain>
    </source>
</reference>
<organism evidence="8 9">
    <name type="scientific">Nicoliella spurrieriana</name>
    <dbReference type="NCBI Taxonomy" id="2925830"/>
    <lineage>
        <taxon>Bacteria</taxon>
        <taxon>Bacillati</taxon>
        <taxon>Bacillota</taxon>
        <taxon>Bacilli</taxon>
        <taxon>Lactobacillales</taxon>
        <taxon>Lactobacillaceae</taxon>
        <taxon>Nicoliella</taxon>
    </lineage>
</organism>
<feature type="transmembrane region" description="Helical" evidence="6">
    <location>
        <begin position="225"/>
        <end position="243"/>
    </location>
</feature>
<evidence type="ECO:0000259" key="7">
    <source>
        <dbReference type="PROSITE" id="PS50850"/>
    </source>
</evidence>
<dbReference type="PROSITE" id="PS50850">
    <property type="entry name" value="MFS"/>
    <property type="match status" value="1"/>
</dbReference>
<keyword evidence="9" id="KW-1185">Reference proteome</keyword>
<feature type="transmembrane region" description="Helical" evidence="6">
    <location>
        <begin position="134"/>
        <end position="151"/>
    </location>
</feature>
<feature type="transmembrane region" description="Helical" evidence="6">
    <location>
        <begin position="263"/>
        <end position="284"/>
    </location>
</feature>
<dbReference type="GO" id="GO:0005886">
    <property type="term" value="C:plasma membrane"/>
    <property type="evidence" value="ECO:0007669"/>
    <property type="project" value="UniProtKB-SubCell"/>
</dbReference>
<keyword evidence="4 6" id="KW-1133">Transmembrane helix</keyword>
<dbReference type="PANTHER" id="PTHR42718:SF9">
    <property type="entry name" value="MAJOR FACILITATOR SUPERFAMILY MULTIDRUG TRANSPORTER MFSC"/>
    <property type="match status" value="1"/>
</dbReference>
<feature type="transmembrane region" description="Helical" evidence="6">
    <location>
        <begin position="418"/>
        <end position="444"/>
    </location>
</feature>
<evidence type="ECO:0000256" key="3">
    <source>
        <dbReference type="ARBA" id="ARBA00022692"/>
    </source>
</evidence>
<dbReference type="EMBL" id="CP093361">
    <property type="protein sequence ID" value="UQS86239.1"/>
    <property type="molecule type" value="Genomic_DNA"/>
</dbReference>
<evidence type="ECO:0000256" key="5">
    <source>
        <dbReference type="ARBA" id="ARBA00023136"/>
    </source>
</evidence>
<dbReference type="SUPFAM" id="SSF103473">
    <property type="entry name" value="MFS general substrate transporter"/>
    <property type="match status" value="1"/>
</dbReference>
<keyword evidence="2" id="KW-0813">Transport</keyword>
<keyword evidence="3 6" id="KW-0812">Transmembrane</keyword>
<dbReference type="Gene3D" id="1.20.1250.20">
    <property type="entry name" value="MFS general substrate transporter like domains"/>
    <property type="match status" value="1"/>
</dbReference>
<gene>
    <name evidence="8" type="ORF">MOO44_04760</name>
</gene>
<dbReference type="PRINTS" id="PR01036">
    <property type="entry name" value="TCRTETB"/>
</dbReference>
<feature type="transmembrane region" description="Helical" evidence="6">
    <location>
        <begin position="51"/>
        <end position="71"/>
    </location>
</feature>
<feature type="transmembrane region" description="Helical" evidence="6">
    <location>
        <begin position="353"/>
        <end position="372"/>
    </location>
</feature>
<dbReference type="AlphaFoldDB" id="A0A976RR04"/>
<feature type="transmembrane region" description="Helical" evidence="6">
    <location>
        <begin position="78"/>
        <end position="102"/>
    </location>
</feature>
<dbReference type="Proteomes" id="UP000831181">
    <property type="component" value="Chromosome"/>
</dbReference>
<dbReference type="KEGG" id="lbe:MOO44_04760"/>
<keyword evidence="5 6" id="KW-0472">Membrane</keyword>
<feature type="transmembrane region" description="Helical" evidence="6">
    <location>
        <begin position="392"/>
        <end position="412"/>
    </location>
</feature>
<dbReference type="RefSeq" id="WP_260116047.1">
    <property type="nucleotide sequence ID" value="NZ_CP093361.1"/>
</dbReference>
<sequence length="451" mass="49514">MDDKRVPIKTVLAIIAVALVSFSGIMAETSMNVTFTTLAQTFGSNLNTIQWVTAGYLLAVTIAITTSAYTTKRFSIRAVWLVSILLFIVGSLVGACALNLPMLILGRVLEGTASGIAMPLSFNIVIYTVPSERIGTWLGFSSLVVSLAPSFGPSYGGLILDHFGWRAIFIILLIAPALSLMMGWQTINHIDNRSKTSGFDWGAFSLFAIILMTSLLLVNQFEQHGFNWPLGILMVVAIVALVWHYQHSRKSFLNFTLFRQGRFLALLVPVALYMFSMLGLNLIIPTLAENELHTSSFIAGFALLPGALTGALLNPYFGRMYDHRGGKLPMYLGNWILLGAVSIMATFKLQWGLSFLIGIYIVYIIGRNMAYFGAQTAAIDDQPPVNQSDATAIIQTFQMFMGSMGTTVGALFQTQFGILNGFKTFSCFSIGIAVVNGLLMWGYYRSKKRSR</sequence>
<evidence type="ECO:0000256" key="4">
    <source>
        <dbReference type="ARBA" id="ARBA00022989"/>
    </source>
</evidence>
<dbReference type="Pfam" id="PF07690">
    <property type="entry name" value="MFS_1"/>
    <property type="match status" value="1"/>
</dbReference>
<dbReference type="InterPro" id="IPR036259">
    <property type="entry name" value="MFS_trans_sf"/>
</dbReference>
<feature type="transmembrane region" description="Helical" evidence="6">
    <location>
        <begin position="328"/>
        <end position="347"/>
    </location>
</feature>